<keyword evidence="6" id="KW-0050">Antiport</keyword>
<evidence type="ECO:0000256" key="6">
    <source>
        <dbReference type="ARBA" id="ARBA00022449"/>
    </source>
</evidence>
<feature type="transmembrane region" description="Helical" evidence="13">
    <location>
        <begin position="324"/>
        <end position="347"/>
    </location>
</feature>
<name>A0ABQ3X1P7_9ACTN</name>
<comment type="subcellular location">
    <subcellularLocation>
        <location evidence="2">Cell membrane</location>
        <topology evidence="2">Multi-pass membrane protein</topology>
    </subcellularLocation>
</comment>
<feature type="transmembrane region" description="Helical" evidence="13">
    <location>
        <begin position="117"/>
        <end position="138"/>
    </location>
</feature>
<keyword evidence="15" id="KW-1185">Reference proteome</keyword>
<gene>
    <name evidence="14" type="ORF">Aco03nite_008410</name>
</gene>
<evidence type="ECO:0000256" key="9">
    <source>
        <dbReference type="ARBA" id="ARBA00022989"/>
    </source>
</evidence>
<dbReference type="PIRSF" id="PIRSF006603">
    <property type="entry name" value="DinF"/>
    <property type="match status" value="1"/>
</dbReference>
<feature type="transmembrane region" description="Helical" evidence="13">
    <location>
        <begin position="47"/>
        <end position="65"/>
    </location>
</feature>
<evidence type="ECO:0000256" key="13">
    <source>
        <dbReference type="SAM" id="Phobius"/>
    </source>
</evidence>
<evidence type="ECO:0000256" key="8">
    <source>
        <dbReference type="ARBA" id="ARBA00022692"/>
    </source>
</evidence>
<evidence type="ECO:0000313" key="14">
    <source>
        <dbReference type="EMBL" id="GID52437.1"/>
    </source>
</evidence>
<protein>
    <recommendedName>
        <fullName evidence="4">Probable multidrug resistance protein NorM</fullName>
    </recommendedName>
    <alternativeName>
        <fullName evidence="12">Multidrug-efflux transporter</fullName>
    </alternativeName>
</protein>
<keyword evidence="10" id="KW-0406">Ion transport</keyword>
<dbReference type="PANTHER" id="PTHR43298">
    <property type="entry name" value="MULTIDRUG RESISTANCE PROTEIN NORM-RELATED"/>
    <property type="match status" value="1"/>
</dbReference>
<feature type="transmembrane region" description="Helical" evidence="13">
    <location>
        <begin position="176"/>
        <end position="195"/>
    </location>
</feature>
<evidence type="ECO:0000256" key="7">
    <source>
        <dbReference type="ARBA" id="ARBA00022475"/>
    </source>
</evidence>
<evidence type="ECO:0000256" key="2">
    <source>
        <dbReference type="ARBA" id="ARBA00004651"/>
    </source>
</evidence>
<feature type="transmembrane region" description="Helical" evidence="13">
    <location>
        <begin position="354"/>
        <end position="373"/>
    </location>
</feature>
<dbReference type="PANTHER" id="PTHR43298:SF2">
    <property type="entry name" value="FMN_FAD EXPORTER YEEO-RELATED"/>
    <property type="match status" value="1"/>
</dbReference>
<dbReference type="RefSeq" id="WP_203793246.1">
    <property type="nucleotide sequence ID" value="NZ_BAAAQE010000097.1"/>
</dbReference>
<reference evidence="14 15" key="1">
    <citation type="submission" date="2021-01" db="EMBL/GenBank/DDBJ databases">
        <title>Whole genome shotgun sequence of Actinoplanes couchii NBRC 106145.</title>
        <authorList>
            <person name="Komaki H."/>
            <person name="Tamura T."/>
        </authorList>
    </citation>
    <scope>NUCLEOTIDE SEQUENCE [LARGE SCALE GENOMIC DNA]</scope>
    <source>
        <strain evidence="14 15">NBRC 106145</strain>
    </source>
</reference>
<keyword evidence="5" id="KW-0813">Transport</keyword>
<feature type="transmembrane region" description="Helical" evidence="13">
    <location>
        <begin position="379"/>
        <end position="400"/>
    </location>
</feature>
<feature type="transmembrane region" description="Helical" evidence="13">
    <location>
        <begin position="285"/>
        <end position="304"/>
    </location>
</feature>
<dbReference type="Pfam" id="PF01554">
    <property type="entry name" value="MatE"/>
    <property type="match status" value="2"/>
</dbReference>
<keyword evidence="8 13" id="KW-0812">Transmembrane</keyword>
<keyword evidence="7" id="KW-1003">Cell membrane</keyword>
<feature type="transmembrane region" description="Helical" evidence="13">
    <location>
        <begin position="222"/>
        <end position="239"/>
    </location>
</feature>
<sequence length="409" mass="41660">MLLKLALPNYLALLSGVIAGVIDVAWIARLGSAPAAAVAVATSVENVLLGLVLLIHGGLTVVIAGRSGAAAATAIRAGWILYALLTPAVVAAGLLLREPLAALLLPDPHAADLAVDFLTILFPGLVVFYAQSVVDGIFAGHGDTRTPMRLALTANGLLLVLDPILIYGAGLGVTGAALATLIGRTIALLTGLTLLRRRGLRGAGPASVREVAAAGTPIAGDFLLRMGGALAVVAVVGRFGVTQIAAYGIGVKVLYLATMGFYALRNATTILAARTGGERGLARRAVTAALVAGTGSALLFAILADPLMRLFTTDPPVVAAGVSFLRAIGGYLVPIAVVIVLGGYLTGTGRGSRLMMITLAGMITQTALAWLLSHHFGLYGVWLAMAAAALIQLVAVLPAARSSREYAAY</sequence>
<feature type="transmembrane region" description="Helical" evidence="13">
    <location>
        <begin position="150"/>
        <end position="170"/>
    </location>
</feature>
<feature type="transmembrane region" description="Helical" evidence="13">
    <location>
        <begin position="7"/>
        <end position="27"/>
    </location>
</feature>
<comment type="caution">
    <text evidence="14">The sequence shown here is derived from an EMBL/GenBank/DDBJ whole genome shotgun (WGS) entry which is preliminary data.</text>
</comment>
<evidence type="ECO:0000256" key="11">
    <source>
        <dbReference type="ARBA" id="ARBA00023136"/>
    </source>
</evidence>
<organism evidence="14 15">
    <name type="scientific">Actinoplanes couchii</name>
    <dbReference type="NCBI Taxonomy" id="403638"/>
    <lineage>
        <taxon>Bacteria</taxon>
        <taxon>Bacillati</taxon>
        <taxon>Actinomycetota</taxon>
        <taxon>Actinomycetes</taxon>
        <taxon>Micromonosporales</taxon>
        <taxon>Micromonosporaceae</taxon>
        <taxon>Actinoplanes</taxon>
    </lineage>
</organism>
<evidence type="ECO:0000256" key="12">
    <source>
        <dbReference type="ARBA" id="ARBA00031636"/>
    </source>
</evidence>
<evidence type="ECO:0000256" key="4">
    <source>
        <dbReference type="ARBA" id="ARBA00020268"/>
    </source>
</evidence>
<evidence type="ECO:0000256" key="1">
    <source>
        <dbReference type="ARBA" id="ARBA00003408"/>
    </source>
</evidence>
<proteinExistence type="inferred from homology"/>
<feature type="transmembrane region" description="Helical" evidence="13">
    <location>
        <begin position="245"/>
        <end position="264"/>
    </location>
</feature>
<feature type="transmembrane region" description="Helical" evidence="13">
    <location>
        <begin position="77"/>
        <end position="97"/>
    </location>
</feature>
<evidence type="ECO:0000256" key="5">
    <source>
        <dbReference type="ARBA" id="ARBA00022448"/>
    </source>
</evidence>
<evidence type="ECO:0000256" key="3">
    <source>
        <dbReference type="ARBA" id="ARBA00010199"/>
    </source>
</evidence>
<accession>A0ABQ3X1P7</accession>
<dbReference type="Proteomes" id="UP000612282">
    <property type="component" value="Unassembled WGS sequence"/>
</dbReference>
<keyword evidence="11 13" id="KW-0472">Membrane</keyword>
<evidence type="ECO:0000256" key="10">
    <source>
        <dbReference type="ARBA" id="ARBA00023065"/>
    </source>
</evidence>
<keyword evidence="9 13" id="KW-1133">Transmembrane helix</keyword>
<evidence type="ECO:0000313" key="15">
    <source>
        <dbReference type="Proteomes" id="UP000612282"/>
    </source>
</evidence>
<dbReference type="InterPro" id="IPR002528">
    <property type="entry name" value="MATE_fam"/>
</dbReference>
<comment type="function">
    <text evidence="1">Multidrug efflux pump.</text>
</comment>
<comment type="similarity">
    <text evidence="3">Belongs to the multi antimicrobial extrusion (MATE) (TC 2.A.66.1) family.</text>
</comment>
<dbReference type="InterPro" id="IPR050222">
    <property type="entry name" value="MATE_MdtK"/>
</dbReference>
<dbReference type="InterPro" id="IPR048279">
    <property type="entry name" value="MdtK-like"/>
</dbReference>
<dbReference type="EMBL" id="BOMG01000019">
    <property type="protein sequence ID" value="GID52437.1"/>
    <property type="molecule type" value="Genomic_DNA"/>
</dbReference>